<name>A2SCG6_METPP</name>
<evidence type="ECO:0000313" key="1">
    <source>
        <dbReference type="EMBL" id="ABM93255.1"/>
    </source>
</evidence>
<evidence type="ECO:0000313" key="2">
    <source>
        <dbReference type="Proteomes" id="UP000000366"/>
    </source>
</evidence>
<reference evidence="1 2" key="1">
    <citation type="journal article" date="2007" name="J. Bacteriol.">
        <title>Whole-genome analysis of the methyl tert-butyl ether-degrading beta-proteobacterium Methylibium petroleiphilum PM1.</title>
        <authorList>
            <person name="Kane S.R."/>
            <person name="Chakicherla A.Y."/>
            <person name="Chain P.S.G."/>
            <person name="Schmidt R."/>
            <person name="Shin M.W."/>
            <person name="Legler T.C."/>
            <person name="Scow K.M."/>
            <person name="Larimer F.W."/>
            <person name="Lucas S.M."/>
            <person name="Richardson P.M."/>
            <person name="Hristova K.R."/>
        </authorList>
    </citation>
    <scope>NUCLEOTIDE SEQUENCE [LARGE SCALE GENOMIC DNA]</scope>
    <source>
        <strain evidence="2">ATCC BAA-1232 / LMG 22953 / PM1</strain>
    </source>
</reference>
<dbReference type="SUPFAM" id="SSF48452">
    <property type="entry name" value="TPR-like"/>
    <property type="match status" value="1"/>
</dbReference>
<dbReference type="EMBL" id="CP000555">
    <property type="protein sequence ID" value="ABM93255.1"/>
    <property type="molecule type" value="Genomic_DNA"/>
</dbReference>
<dbReference type="STRING" id="420662.Mpe_A0293"/>
<organism evidence="1 2">
    <name type="scientific">Methylibium petroleiphilum (strain ATCC BAA-1232 / LMG 22953 / PM1)</name>
    <dbReference type="NCBI Taxonomy" id="420662"/>
    <lineage>
        <taxon>Bacteria</taxon>
        <taxon>Pseudomonadati</taxon>
        <taxon>Pseudomonadota</taxon>
        <taxon>Betaproteobacteria</taxon>
        <taxon>Burkholderiales</taxon>
        <taxon>Sphaerotilaceae</taxon>
        <taxon>Methylibium</taxon>
    </lineage>
</organism>
<dbReference type="HOGENOM" id="CLU_743534_0_0_4"/>
<dbReference type="Proteomes" id="UP000000366">
    <property type="component" value="Chromosome"/>
</dbReference>
<dbReference type="AlphaFoldDB" id="A2SCG6"/>
<dbReference type="eggNOG" id="COG0457">
    <property type="taxonomic scope" value="Bacteria"/>
</dbReference>
<keyword evidence="2" id="KW-1185">Reference proteome</keyword>
<sequence>MNSRLLAQLDAAIAQTANPVEADVLRAERVGLLAREGRVDEARSALTTLQRRHQSRPDAATAAALCLADAMVDYFSDLSGQARVKLQQARALSLSANRMPLQAVSLAWMAHLDYVHSDIDGIARNASQALRLAAPDHHSARSRACLVVAMAYHYGGRIDRAQGWYAKARQHASAEGDAATISALMHNMAALRSDQARMAAVFADDAKQSDVALQALTAAESSSHFDDRMGGTALAVLRPILRAQTLVTQSRYAEALVLFEAHFGDALATGLGRLECSLRADVAWCRAKLAQPAHAREQAKAAVAALRPECDLDDVALTHGRLAQVHELLGEPEAAERHGRLAQEHWQRHVAEKALIVAVLDATFGTSASPG</sequence>
<gene>
    <name evidence="1" type="ordered locus">Mpe_A0293</name>
</gene>
<accession>A2SCG6</accession>
<proteinExistence type="predicted"/>
<dbReference type="KEGG" id="mpt:Mpe_A0293"/>
<dbReference type="InterPro" id="IPR011990">
    <property type="entry name" value="TPR-like_helical_dom_sf"/>
</dbReference>
<protein>
    <submittedName>
        <fullName evidence="1">Uncharacterized protein</fullName>
    </submittedName>
</protein>
<dbReference type="Gene3D" id="1.25.40.10">
    <property type="entry name" value="Tetratricopeptide repeat domain"/>
    <property type="match status" value="1"/>
</dbReference>